<organism evidence="14 15">
    <name type="scientific">Prunus avium</name>
    <name type="common">Cherry</name>
    <name type="synonym">Cerasus avium</name>
    <dbReference type="NCBI Taxonomy" id="42229"/>
    <lineage>
        <taxon>Eukaryota</taxon>
        <taxon>Viridiplantae</taxon>
        <taxon>Streptophyta</taxon>
        <taxon>Embryophyta</taxon>
        <taxon>Tracheophyta</taxon>
        <taxon>Spermatophyta</taxon>
        <taxon>Magnoliopsida</taxon>
        <taxon>eudicotyledons</taxon>
        <taxon>Gunneridae</taxon>
        <taxon>Pentapetalae</taxon>
        <taxon>rosids</taxon>
        <taxon>fabids</taxon>
        <taxon>Rosales</taxon>
        <taxon>Rosaceae</taxon>
        <taxon>Amygdaloideae</taxon>
        <taxon>Amygdaleae</taxon>
        <taxon>Prunus</taxon>
    </lineage>
</organism>
<sequence>MVAPPVAVATAATTALVTPSSLTCALVPSWQGLRGSLGPARSLQWPKKQQRQCRRKAGGTSVTAQFELKPPPYPLDALEPHMSKETLEYHWGKHHRGYVDNLNKLIAGTELDELSLEDIILATHNKGDLLPPFNQAAQIWNHDFFWESMKPDGGGKPSGELLELINRDFGSFERFIEDLRSAAATQFGSGWAWLAYKANRLDVGNAVNPKPSDEDKRLVVVKGPNAVNPLIWDFSPLLTIDVWEHAYYLDFQNRRADYISIFLEKLVSWEAVSSRLEIAKARAAEREEEEERKKREEEEKTSDGEVEEIYVDNKSDDSETE</sequence>
<dbReference type="GO" id="GO:0046872">
    <property type="term" value="F:metal ion binding"/>
    <property type="evidence" value="ECO:0007669"/>
    <property type="project" value="UniProtKB-KW"/>
</dbReference>
<dbReference type="Pfam" id="PF02777">
    <property type="entry name" value="Sod_Fe_C"/>
    <property type="match status" value="1"/>
</dbReference>
<comment type="subcellular location">
    <subcellularLocation>
        <location evidence="2">Plastid</location>
        <location evidence="2">Chloroplast</location>
    </subcellularLocation>
</comment>
<keyword evidence="6" id="KW-0934">Plastid</keyword>
<dbReference type="InterPro" id="IPR036324">
    <property type="entry name" value="Mn/Fe_SOD_N_sf"/>
</dbReference>
<keyword evidence="14" id="KW-1185">Reference proteome</keyword>
<reference evidence="15" key="1">
    <citation type="submission" date="2025-08" db="UniProtKB">
        <authorList>
            <consortium name="RefSeq"/>
        </authorList>
    </citation>
    <scope>IDENTIFICATION</scope>
</reference>
<dbReference type="GO" id="GO:0004784">
    <property type="term" value="F:superoxide dismutase activity"/>
    <property type="evidence" value="ECO:0007669"/>
    <property type="project" value="UniProtKB-EC"/>
</dbReference>
<evidence type="ECO:0000256" key="5">
    <source>
        <dbReference type="ARBA" id="ARBA00022528"/>
    </source>
</evidence>
<evidence type="ECO:0000256" key="11">
    <source>
        <dbReference type="SAM" id="MobiDB-lite"/>
    </source>
</evidence>
<accession>A0A6P5TMX0</accession>
<dbReference type="PROSITE" id="PS00088">
    <property type="entry name" value="SOD_MN"/>
    <property type="match status" value="1"/>
</dbReference>
<dbReference type="Gene3D" id="3.55.40.20">
    <property type="entry name" value="Iron/manganese superoxide dismutase, C-terminal domain"/>
    <property type="match status" value="1"/>
</dbReference>
<comment type="cofactor">
    <cofactor evidence="1">
        <name>Fe cation</name>
        <dbReference type="ChEBI" id="CHEBI:24875"/>
    </cofactor>
</comment>
<dbReference type="PRINTS" id="PR01703">
    <property type="entry name" value="MNSODISMTASE"/>
</dbReference>
<feature type="region of interest" description="Disordered" evidence="11">
    <location>
        <begin position="283"/>
        <end position="321"/>
    </location>
</feature>
<protein>
    <recommendedName>
        <fullName evidence="4">superoxide dismutase</fullName>
        <ecNumber evidence="4">1.15.1.1</ecNumber>
    </recommendedName>
</protein>
<dbReference type="EC" id="1.15.1.1" evidence="4"/>
<dbReference type="SUPFAM" id="SSF54719">
    <property type="entry name" value="Fe,Mn superoxide dismutase (SOD), C-terminal domain"/>
    <property type="match status" value="1"/>
</dbReference>
<evidence type="ECO:0000259" key="13">
    <source>
        <dbReference type="Pfam" id="PF02777"/>
    </source>
</evidence>
<evidence type="ECO:0000313" key="14">
    <source>
        <dbReference type="Proteomes" id="UP000515124"/>
    </source>
</evidence>
<dbReference type="Gramene" id="Pav_sc0001576.1_g130.1.mk:mrna">
    <property type="protein sequence ID" value="Pav_sc0001576.1_g130.1.mk:mrna"/>
    <property type="gene ID" value="Pav_sc0001576.1_g130.1.mk"/>
</dbReference>
<keyword evidence="9" id="KW-0408">Iron</keyword>
<evidence type="ECO:0000313" key="15">
    <source>
        <dbReference type="RefSeq" id="XP_021828419.1"/>
    </source>
</evidence>
<dbReference type="InterPro" id="IPR019832">
    <property type="entry name" value="Mn/Fe_SOD_C"/>
</dbReference>
<feature type="compositionally biased region" description="Basic and acidic residues" evidence="11">
    <location>
        <begin position="311"/>
        <end position="321"/>
    </location>
</feature>
<dbReference type="InterPro" id="IPR019833">
    <property type="entry name" value="Mn/Fe_SOD_BS"/>
</dbReference>
<dbReference type="GeneID" id="110768863"/>
<evidence type="ECO:0000256" key="6">
    <source>
        <dbReference type="ARBA" id="ARBA00022640"/>
    </source>
</evidence>
<dbReference type="SUPFAM" id="SSF46609">
    <property type="entry name" value="Fe,Mn superoxide dismutase (SOD), N-terminal domain"/>
    <property type="match status" value="1"/>
</dbReference>
<evidence type="ECO:0000256" key="9">
    <source>
        <dbReference type="ARBA" id="ARBA00023004"/>
    </source>
</evidence>
<dbReference type="PANTHER" id="PTHR42769">
    <property type="entry name" value="SUPEROXIDE DISMUTASE"/>
    <property type="match status" value="1"/>
</dbReference>
<name>A0A6P5TMX0_PRUAV</name>
<keyword evidence="7" id="KW-0479">Metal-binding</keyword>
<evidence type="ECO:0000256" key="8">
    <source>
        <dbReference type="ARBA" id="ARBA00023002"/>
    </source>
</evidence>
<dbReference type="InterPro" id="IPR019831">
    <property type="entry name" value="Mn/Fe_SOD_N"/>
</dbReference>
<evidence type="ECO:0000256" key="2">
    <source>
        <dbReference type="ARBA" id="ARBA00004229"/>
    </source>
</evidence>
<dbReference type="KEGG" id="pavi:110768863"/>
<dbReference type="GO" id="GO:0009416">
    <property type="term" value="P:response to light stimulus"/>
    <property type="evidence" value="ECO:0007669"/>
    <property type="project" value="UniProtKB-ARBA"/>
</dbReference>
<dbReference type="GO" id="GO:0042644">
    <property type="term" value="C:chloroplast nucleoid"/>
    <property type="evidence" value="ECO:0007669"/>
    <property type="project" value="TreeGrafter"/>
</dbReference>
<dbReference type="RefSeq" id="XP_021828419.1">
    <property type="nucleotide sequence ID" value="XM_021972727.1"/>
</dbReference>
<evidence type="ECO:0000256" key="7">
    <source>
        <dbReference type="ARBA" id="ARBA00022723"/>
    </source>
</evidence>
<feature type="domain" description="Manganese/iron superoxide dismutase C-terminal" evidence="13">
    <location>
        <begin position="157"/>
        <end position="275"/>
    </location>
</feature>
<proteinExistence type="inferred from homology"/>
<dbReference type="InterPro" id="IPR001189">
    <property type="entry name" value="Mn/Fe_SOD"/>
</dbReference>
<keyword evidence="8" id="KW-0560">Oxidoreductase</keyword>
<gene>
    <name evidence="15" type="primary">LOC110768863</name>
</gene>
<evidence type="ECO:0000256" key="3">
    <source>
        <dbReference type="ARBA" id="ARBA00008714"/>
    </source>
</evidence>
<dbReference type="AlphaFoldDB" id="A0A6P5TMX0"/>
<keyword evidence="5" id="KW-0150">Chloroplast</keyword>
<dbReference type="FunFam" id="3.55.40.20:FF:000005">
    <property type="entry name" value="Superoxide dismutase"/>
    <property type="match status" value="1"/>
</dbReference>
<feature type="domain" description="Manganese/iron superoxide dismutase N-terminal" evidence="12">
    <location>
        <begin position="65"/>
        <end position="149"/>
    </location>
</feature>
<comment type="similarity">
    <text evidence="3">Belongs to the iron/manganese superoxide dismutase family.</text>
</comment>
<dbReference type="Pfam" id="PF00081">
    <property type="entry name" value="Sod_Fe_N"/>
    <property type="match status" value="1"/>
</dbReference>
<dbReference type="Proteomes" id="UP000515124">
    <property type="component" value="Unplaced"/>
</dbReference>
<evidence type="ECO:0000256" key="10">
    <source>
        <dbReference type="ARBA" id="ARBA00049204"/>
    </source>
</evidence>
<dbReference type="InterPro" id="IPR036314">
    <property type="entry name" value="SOD_C_sf"/>
</dbReference>
<evidence type="ECO:0000256" key="1">
    <source>
        <dbReference type="ARBA" id="ARBA00001962"/>
    </source>
</evidence>
<feature type="compositionally biased region" description="Basic and acidic residues" evidence="11">
    <location>
        <begin position="283"/>
        <end position="303"/>
    </location>
</feature>
<evidence type="ECO:0000256" key="4">
    <source>
        <dbReference type="ARBA" id="ARBA00012682"/>
    </source>
</evidence>
<dbReference type="PANTHER" id="PTHR42769:SF3">
    <property type="entry name" value="SUPEROXIDE DISMUTASE [FE] 2, CHLOROPLASTIC"/>
    <property type="match status" value="1"/>
</dbReference>
<dbReference type="Gene3D" id="1.10.287.990">
    <property type="entry name" value="Fe,Mn superoxide dismutase (SOD) domain"/>
    <property type="match status" value="1"/>
</dbReference>
<dbReference type="FunFam" id="1.10.287.990:FF:000002">
    <property type="entry name" value="Superoxide dismutase"/>
    <property type="match status" value="1"/>
</dbReference>
<evidence type="ECO:0000259" key="12">
    <source>
        <dbReference type="Pfam" id="PF00081"/>
    </source>
</evidence>
<comment type="catalytic activity">
    <reaction evidence="10">
        <text>2 superoxide + 2 H(+) = H2O2 + O2</text>
        <dbReference type="Rhea" id="RHEA:20696"/>
        <dbReference type="ChEBI" id="CHEBI:15378"/>
        <dbReference type="ChEBI" id="CHEBI:15379"/>
        <dbReference type="ChEBI" id="CHEBI:16240"/>
        <dbReference type="ChEBI" id="CHEBI:18421"/>
        <dbReference type="EC" id="1.15.1.1"/>
    </reaction>
</comment>